<sequence length="100" mass="11337">MQKLSGDMGELNWLPYAAHTIQLCFNAAWAAVPQADQIATKCHELAVLMRGSSTISRKLDTIQREWYPTARPLTFMIEIEETFLRIKEEESGPDAKLQAN</sequence>
<gene>
    <name evidence="1" type="ORF">KVV02_005572</name>
</gene>
<proteinExistence type="predicted"/>
<protein>
    <submittedName>
        <fullName evidence="1">Uncharacterized protein</fullName>
    </submittedName>
</protein>
<name>A0A9P8CVL7_MORAP</name>
<dbReference type="Proteomes" id="UP000717515">
    <property type="component" value="Unassembled WGS sequence"/>
</dbReference>
<evidence type="ECO:0000313" key="2">
    <source>
        <dbReference type="Proteomes" id="UP000717515"/>
    </source>
</evidence>
<organism evidence="1 2">
    <name type="scientific">Mortierella alpina</name>
    <name type="common">Oleaginous fungus</name>
    <name type="synonym">Mortierella renispora</name>
    <dbReference type="NCBI Taxonomy" id="64518"/>
    <lineage>
        <taxon>Eukaryota</taxon>
        <taxon>Fungi</taxon>
        <taxon>Fungi incertae sedis</taxon>
        <taxon>Mucoromycota</taxon>
        <taxon>Mortierellomycotina</taxon>
        <taxon>Mortierellomycetes</taxon>
        <taxon>Mortierellales</taxon>
        <taxon>Mortierellaceae</taxon>
        <taxon>Mortierella</taxon>
    </lineage>
</organism>
<evidence type="ECO:0000313" key="1">
    <source>
        <dbReference type="EMBL" id="KAG9322088.1"/>
    </source>
</evidence>
<comment type="caution">
    <text evidence="1">The sequence shown here is derived from an EMBL/GenBank/DDBJ whole genome shotgun (WGS) entry which is preliminary data.</text>
</comment>
<dbReference type="AlphaFoldDB" id="A0A9P8CVL7"/>
<dbReference type="EMBL" id="JAIFTL010000166">
    <property type="protein sequence ID" value="KAG9322088.1"/>
    <property type="molecule type" value="Genomic_DNA"/>
</dbReference>
<reference evidence="1" key="1">
    <citation type="submission" date="2021-07" db="EMBL/GenBank/DDBJ databases">
        <title>Draft genome of Mortierella alpina, strain LL118, isolated from an aspen leaf litter sample.</title>
        <authorList>
            <person name="Yang S."/>
            <person name="Vinatzer B.A."/>
        </authorList>
    </citation>
    <scope>NUCLEOTIDE SEQUENCE</scope>
    <source>
        <strain evidence="1">LL118</strain>
    </source>
</reference>
<accession>A0A9P8CVL7</accession>